<dbReference type="SUPFAM" id="SSF55797">
    <property type="entry name" value="PR-1-like"/>
    <property type="match status" value="1"/>
</dbReference>
<dbReference type="ExpressionAtlas" id="Q53WY5">
    <property type="expression patterns" value="baseline and differential"/>
</dbReference>
<gene>
    <name evidence="2" type="primary">sts14</name>
</gene>
<dbReference type="PANTHER" id="PTHR10334">
    <property type="entry name" value="CYSTEINE-RICH SECRETORY PROTEIN-RELATED"/>
    <property type="match status" value="1"/>
</dbReference>
<evidence type="ECO:0000313" key="2">
    <source>
        <dbReference type="EMBL" id="AAG32153.1"/>
    </source>
</evidence>
<dbReference type="PRINTS" id="PR00837">
    <property type="entry name" value="V5TPXLIKE"/>
</dbReference>
<dbReference type="SMR" id="Q53WY5"/>
<organism evidence="2">
    <name type="scientific">Solanum tuberosum</name>
    <name type="common">Potato</name>
    <dbReference type="NCBI Taxonomy" id="4113"/>
    <lineage>
        <taxon>Eukaryota</taxon>
        <taxon>Viridiplantae</taxon>
        <taxon>Streptophyta</taxon>
        <taxon>Embryophyta</taxon>
        <taxon>Tracheophyta</taxon>
        <taxon>Spermatophyta</taxon>
        <taxon>Magnoliopsida</taxon>
        <taxon>eudicotyledons</taxon>
        <taxon>Gunneridae</taxon>
        <taxon>Pentapetalae</taxon>
        <taxon>asterids</taxon>
        <taxon>lamiids</taxon>
        <taxon>Solanales</taxon>
        <taxon>Solanaceae</taxon>
        <taxon>Solanoideae</taxon>
        <taxon>Solaneae</taxon>
        <taxon>Solanum</taxon>
    </lineage>
</organism>
<dbReference type="Pfam" id="PF00188">
    <property type="entry name" value="CAP"/>
    <property type="match status" value="1"/>
</dbReference>
<dbReference type="InterPro" id="IPR035940">
    <property type="entry name" value="CAP_sf"/>
</dbReference>
<proteinExistence type="predicted"/>
<dbReference type="AlphaFoldDB" id="Q53WY5"/>
<dbReference type="InterPro" id="IPR014044">
    <property type="entry name" value="CAP_dom"/>
</dbReference>
<dbReference type="CDD" id="cd05381">
    <property type="entry name" value="CAP_PR-1"/>
    <property type="match status" value="1"/>
</dbReference>
<accession>Q53WY5</accession>
<reference evidence="2" key="1">
    <citation type="submission" date="1994-11" db="EMBL/GenBank/DDBJ databases">
        <title>A pistil-specific gene of Solanum tuberosum shares sequence homology with PR-1 proteins.</title>
        <authorList>
            <person name="van Eldik G.J."/>
            <person name="Wingens M."/>
            <person name="Ruiter R.K."/>
            <person name="van Herpen M.A."/>
            <person name="Schrauwen J.M."/>
            <person name="Wullems G.J."/>
        </authorList>
    </citation>
    <scope>NUCLEOTIDE SEQUENCE</scope>
</reference>
<sequence>MFVLSTAMACLVYIYIYIYDEEKKRELKVRNKMTNLLFFQFLLLTTASSLTHISAQTVPPPPPPPTSAATPPSRAAQEFLDAHNKARSEVGVGPLTWSPMLAKETSLLVRYQRDKQNCSFANLSNGKYGGNQLWASGTVVTPRMAVDSWVAEKKFYNYENNSCTGDDKCGVYTQIVWKKSIELGCAQRTCYEGPATLTVCFYNPPGNVIGEKPY</sequence>
<dbReference type="FunFam" id="3.40.33.10:FF:000004">
    <property type="entry name" value="CAP, cysteine-rich secretory protein, antigen 5"/>
    <property type="match status" value="1"/>
</dbReference>
<dbReference type="Gene3D" id="3.40.33.10">
    <property type="entry name" value="CAP"/>
    <property type="match status" value="1"/>
</dbReference>
<evidence type="ECO:0000259" key="1">
    <source>
        <dbReference type="SMART" id="SM00198"/>
    </source>
</evidence>
<dbReference type="EMBL" id="U17111">
    <property type="protein sequence ID" value="AAG32153.1"/>
    <property type="molecule type" value="Genomic_DNA"/>
</dbReference>
<name>Q53WY5_SOLTU</name>
<feature type="domain" description="SCP" evidence="1">
    <location>
        <begin position="74"/>
        <end position="210"/>
    </location>
</feature>
<dbReference type="InterPro" id="IPR001283">
    <property type="entry name" value="CRISP-related"/>
</dbReference>
<dbReference type="SMART" id="SM00198">
    <property type="entry name" value="SCP"/>
    <property type="match status" value="1"/>
</dbReference>
<protein>
    <submittedName>
        <fullName evidence="2">Sts14 protein</fullName>
    </submittedName>
</protein>